<dbReference type="EMBL" id="JABEMB010000002">
    <property type="protein sequence ID" value="NNH02857.1"/>
    <property type="molecule type" value="Genomic_DNA"/>
</dbReference>
<reference evidence="9 10" key="1">
    <citation type="submission" date="2020-05" db="EMBL/GenBank/DDBJ databases">
        <title>MicrobeNet Type strains.</title>
        <authorList>
            <person name="Nicholson A.C."/>
        </authorList>
    </citation>
    <scope>NUCLEOTIDE SEQUENCE [LARGE SCALE GENOMIC DNA]</scope>
    <source>
        <strain evidence="9 10">JCM 14282</strain>
    </source>
</reference>
<keyword evidence="7 8" id="KW-0472">Membrane</keyword>
<dbReference type="PANTHER" id="PTHR30472">
    <property type="entry name" value="FERRIC ENTEROBACTIN TRANSPORT SYSTEM PERMEASE PROTEIN"/>
    <property type="match status" value="1"/>
</dbReference>
<keyword evidence="10" id="KW-1185">Reference proteome</keyword>
<dbReference type="Pfam" id="PF01032">
    <property type="entry name" value="FecCD"/>
    <property type="match status" value="1"/>
</dbReference>
<keyword evidence="6 8" id="KW-1133">Transmembrane helix</keyword>
<evidence type="ECO:0000313" key="10">
    <source>
        <dbReference type="Proteomes" id="UP000543598"/>
    </source>
</evidence>
<name>A0A7Y2LY26_9MICO</name>
<feature type="transmembrane region" description="Helical" evidence="8">
    <location>
        <begin position="64"/>
        <end position="82"/>
    </location>
</feature>
<accession>A0A7Y2LY26</accession>
<feature type="transmembrane region" description="Helical" evidence="8">
    <location>
        <begin position="233"/>
        <end position="259"/>
    </location>
</feature>
<evidence type="ECO:0000256" key="3">
    <source>
        <dbReference type="ARBA" id="ARBA00022448"/>
    </source>
</evidence>
<dbReference type="GO" id="GO:0005886">
    <property type="term" value="C:plasma membrane"/>
    <property type="evidence" value="ECO:0007669"/>
    <property type="project" value="UniProtKB-SubCell"/>
</dbReference>
<feature type="transmembrane region" description="Helical" evidence="8">
    <location>
        <begin position="304"/>
        <end position="325"/>
    </location>
</feature>
<sequence>MRRRARRRGILVISAVALVAFAVAVVALSIGDYPLSIERLWRTLWGGGERLEQYVVFRVRLPRLTMALLVGAALGIAGALLQSLLRNPLASPDLLGISGGSGVAAVFTLLVIGTTGPLLPIGAFVGGMAVAALLLLAGRAQPDGGYRLILAGVGVSFLCIAVVDFLMVRAQVRESQMALLWLTGSLSSTPWWQVGVVAVVLVATLPAIVAVARWLPISQLGAATASSLGVSPALVRVIAVASAVLLTSVTCAFVGPISFVALCAPAIARSLLGHGAIGIGTSAVVGAAILPAADLVAQYAIPGLSLPVGVVTGAIGAVFLLWLLATSKGRNL</sequence>
<organism evidence="9 10">
    <name type="scientific">Microbacterium ulmi</name>
    <dbReference type="NCBI Taxonomy" id="179095"/>
    <lineage>
        <taxon>Bacteria</taxon>
        <taxon>Bacillati</taxon>
        <taxon>Actinomycetota</taxon>
        <taxon>Actinomycetes</taxon>
        <taxon>Micrococcales</taxon>
        <taxon>Microbacteriaceae</taxon>
        <taxon>Microbacterium</taxon>
    </lineage>
</organism>
<dbReference type="SUPFAM" id="SSF81345">
    <property type="entry name" value="ABC transporter involved in vitamin B12 uptake, BtuC"/>
    <property type="match status" value="1"/>
</dbReference>
<dbReference type="Proteomes" id="UP000543598">
    <property type="component" value="Unassembled WGS sequence"/>
</dbReference>
<comment type="similarity">
    <text evidence="2">Belongs to the binding-protein-dependent transport system permease family. FecCD subfamily.</text>
</comment>
<feature type="transmembrane region" description="Helical" evidence="8">
    <location>
        <begin position="190"/>
        <end position="212"/>
    </location>
</feature>
<comment type="caution">
    <text evidence="9">The sequence shown here is derived from an EMBL/GenBank/DDBJ whole genome shotgun (WGS) entry which is preliminary data.</text>
</comment>
<dbReference type="Gene3D" id="1.10.3470.10">
    <property type="entry name" value="ABC transporter involved in vitamin B12 uptake, BtuC"/>
    <property type="match status" value="1"/>
</dbReference>
<dbReference type="InterPro" id="IPR037294">
    <property type="entry name" value="ABC_BtuC-like"/>
</dbReference>
<keyword evidence="3" id="KW-0813">Transport</keyword>
<dbReference type="CDD" id="cd06550">
    <property type="entry name" value="TM_ABC_iron-siderophores_like"/>
    <property type="match status" value="1"/>
</dbReference>
<evidence type="ECO:0000256" key="1">
    <source>
        <dbReference type="ARBA" id="ARBA00004651"/>
    </source>
</evidence>
<feature type="transmembrane region" description="Helical" evidence="8">
    <location>
        <begin position="271"/>
        <end position="292"/>
    </location>
</feature>
<dbReference type="PANTHER" id="PTHR30472:SF24">
    <property type="entry name" value="FERRIC ENTEROBACTIN TRANSPORT SYSTEM PERMEASE PROTEIN FEPG"/>
    <property type="match status" value="1"/>
</dbReference>
<dbReference type="GO" id="GO:0022857">
    <property type="term" value="F:transmembrane transporter activity"/>
    <property type="evidence" value="ECO:0007669"/>
    <property type="project" value="InterPro"/>
</dbReference>
<evidence type="ECO:0000256" key="6">
    <source>
        <dbReference type="ARBA" id="ARBA00022989"/>
    </source>
</evidence>
<dbReference type="InterPro" id="IPR000522">
    <property type="entry name" value="ABC_transptr_permease_BtuC"/>
</dbReference>
<protein>
    <submittedName>
        <fullName evidence="9">Iron ABC transporter permease</fullName>
    </submittedName>
</protein>
<evidence type="ECO:0000256" key="5">
    <source>
        <dbReference type="ARBA" id="ARBA00022692"/>
    </source>
</evidence>
<evidence type="ECO:0000256" key="8">
    <source>
        <dbReference type="SAM" id="Phobius"/>
    </source>
</evidence>
<evidence type="ECO:0000313" key="9">
    <source>
        <dbReference type="EMBL" id="NNH02857.1"/>
    </source>
</evidence>
<feature type="transmembrane region" description="Helical" evidence="8">
    <location>
        <begin position="94"/>
        <end position="112"/>
    </location>
</feature>
<feature type="transmembrane region" description="Helical" evidence="8">
    <location>
        <begin position="148"/>
        <end position="170"/>
    </location>
</feature>
<dbReference type="AlphaFoldDB" id="A0A7Y2LY26"/>
<feature type="transmembrane region" description="Helical" evidence="8">
    <location>
        <begin position="118"/>
        <end position="136"/>
    </location>
</feature>
<gene>
    <name evidence="9" type="ORF">HLA99_03140</name>
</gene>
<proteinExistence type="inferred from homology"/>
<keyword evidence="4" id="KW-1003">Cell membrane</keyword>
<evidence type="ECO:0000256" key="2">
    <source>
        <dbReference type="ARBA" id="ARBA00007935"/>
    </source>
</evidence>
<evidence type="ECO:0000256" key="4">
    <source>
        <dbReference type="ARBA" id="ARBA00022475"/>
    </source>
</evidence>
<dbReference type="GO" id="GO:0033214">
    <property type="term" value="P:siderophore-iron import into cell"/>
    <property type="evidence" value="ECO:0007669"/>
    <property type="project" value="TreeGrafter"/>
</dbReference>
<comment type="subcellular location">
    <subcellularLocation>
        <location evidence="1">Cell membrane</location>
        <topology evidence="1">Multi-pass membrane protein</topology>
    </subcellularLocation>
</comment>
<keyword evidence="5 8" id="KW-0812">Transmembrane</keyword>
<evidence type="ECO:0000256" key="7">
    <source>
        <dbReference type="ARBA" id="ARBA00023136"/>
    </source>
</evidence>